<organism evidence="1 2">
    <name type="scientific">Pseudomonas phage PaBG</name>
    <dbReference type="NCBI Taxonomy" id="1335230"/>
    <lineage>
        <taxon>Viruses</taxon>
        <taxon>Duplodnaviria</taxon>
        <taxon>Heunggongvirae</taxon>
        <taxon>Uroviricota</taxon>
        <taxon>Caudoviricetes</taxon>
        <taxon>Baikalvirus</taxon>
        <taxon>Baikalvirus PaBG</taxon>
    </lineage>
</organism>
<reference evidence="1 2" key="1">
    <citation type="journal article" date="2014" name="Genome Announc.">
        <title>Complete Genome Sequence of the Novel Giant Pseudomonas Phage PaBG.</title>
        <authorList>
            <person name="Sykilinda N.N."/>
            <person name="Bondar A.A."/>
            <person name="Gorshkova A.S."/>
            <person name="Kurochkina L.P."/>
            <person name="Kulikov E.E."/>
            <person name="Shneider M.M."/>
            <person name="Kadykov V.A."/>
            <person name="Solovjeva N.V."/>
            <person name="Kabilov M.R."/>
            <person name="Mesyanzhinov V.V."/>
            <person name="Vlassov V.V."/>
            <person name="Drukker V.V."/>
            <person name="Miroshnikov K.A."/>
        </authorList>
    </citation>
    <scope>NUCLEOTIDE SEQUENCE [LARGE SCALE GENOMIC DNA]</scope>
</reference>
<protein>
    <submittedName>
        <fullName evidence="1">Uncharacterized protein</fullName>
    </submittedName>
</protein>
<dbReference type="KEGG" id="vg:16574958"/>
<name>S5WKQ0_9CAUD</name>
<gene>
    <name evidence="1" type="ORF">PaBG_00273</name>
</gene>
<proteinExistence type="predicted"/>
<dbReference type="Proteomes" id="UP000015545">
    <property type="component" value="Segment"/>
</dbReference>
<accession>S5WKQ0</accession>
<evidence type="ECO:0000313" key="2">
    <source>
        <dbReference type="Proteomes" id="UP000015545"/>
    </source>
</evidence>
<dbReference type="RefSeq" id="YP_008433603.1">
    <property type="nucleotide sequence ID" value="NC_022096.1"/>
</dbReference>
<sequence length="217" mass="25325">MHRPHEIQHLEHLAYQMLLLEYEHALRQTPSGTWHPIPPPKPAGRRKSLQEIERVRNHLAHAWRGSDLSIRTEHPVPTVEADDYTRTHRADLWDECLKFTRLESSVTALAWAERVRCDGDMIWVQFPNSAFWDLVYIDGYPGTKRHCARSIVTEDVLYELREDGNSLHGNIPKMADCSQVWNDFKQDRKTNWDHAAKEVVDKWAEREGFAINKNGVV</sequence>
<dbReference type="EMBL" id="KF147891">
    <property type="protein sequence ID" value="AGS82156.1"/>
    <property type="molecule type" value="Genomic_DNA"/>
</dbReference>
<keyword evidence="2" id="KW-1185">Reference proteome</keyword>
<evidence type="ECO:0000313" key="1">
    <source>
        <dbReference type="EMBL" id="AGS82156.1"/>
    </source>
</evidence>